<dbReference type="RefSeq" id="WP_183477485.1">
    <property type="nucleotide sequence ID" value="NZ_JACIFO010000005.1"/>
</dbReference>
<evidence type="ECO:0000313" key="3">
    <source>
        <dbReference type="Proteomes" id="UP000553034"/>
    </source>
</evidence>
<dbReference type="InterPro" id="IPR029441">
    <property type="entry name" value="Cass2"/>
</dbReference>
<dbReference type="PANTHER" id="PTHR34580">
    <property type="match status" value="1"/>
</dbReference>
<keyword evidence="2" id="KW-0238">DNA-binding</keyword>
<dbReference type="AlphaFoldDB" id="A0A840EL82"/>
<dbReference type="InterPro" id="IPR036388">
    <property type="entry name" value="WH-like_DNA-bd_sf"/>
</dbReference>
<dbReference type="GO" id="GO:0003677">
    <property type="term" value="F:DNA binding"/>
    <property type="evidence" value="ECO:0007669"/>
    <property type="project" value="UniProtKB-KW"/>
</dbReference>
<dbReference type="Pfam" id="PF13280">
    <property type="entry name" value="WYL"/>
    <property type="match status" value="1"/>
</dbReference>
<dbReference type="EMBL" id="JACIFO010000005">
    <property type="protein sequence ID" value="MBB4119129.1"/>
    <property type="molecule type" value="Genomic_DNA"/>
</dbReference>
<dbReference type="Proteomes" id="UP000553034">
    <property type="component" value="Unassembled WGS sequence"/>
</dbReference>
<dbReference type="SMART" id="SM00871">
    <property type="entry name" value="AraC_E_bind"/>
    <property type="match status" value="1"/>
</dbReference>
<comment type="caution">
    <text evidence="2">The sequence shown here is derived from an EMBL/GenBank/DDBJ whole genome shotgun (WGS) entry which is preliminary data.</text>
</comment>
<dbReference type="InterPro" id="IPR013196">
    <property type="entry name" value="HTH_11"/>
</dbReference>
<feature type="domain" description="AraC effector-binding" evidence="1">
    <location>
        <begin position="254"/>
        <end position="407"/>
    </location>
</feature>
<protein>
    <submittedName>
        <fullName evidence="2">Putative DNA-binding transcriptional regulator YafY/putative transcriptional regulator YdeE</fullName>
    </submittedName>
</protein>
<dbReference type="Pfam" id="PF14526">
    <property type="entry name" value="Cass2"/>
    <property type="match status" value="1"/>
</dbReference>
<sequence length="410" mass="46837">MPESKPRLARLTAIVTQLQASNCLTASYLANKHEVSVRTIYRDIRTLEQSGIPIVTLEGKGYTLMDGFKLPPIMFTEAEANALITAEHLILKNTDTSLVEQYQNAITKIKAVLRGEQKNKSEFIAQRIQVRNNTYNNKTSNYLIQLQAYIASFNVIEIKYLSLENKHTTRAIEPFALYTTNNNWILIAFCRKRQAFRAFRLDCIQEIKKTTQQFTPHNFTLEEYLESCRKKYFPTPDIPLAVPQPNFTKNINSNIMEQIKIKPFNLIGIAVRTTNQNNQALEDISKLWQQFMQEDIANKIPNKLSNNVYSLYTHYQKDFTAPYTTILGCKVSSLENIPEGMVGESFTGGTYLKSSVKGNLADGIVGEQWNKIWKMKLDRAYTADFEIYGSKAQDPTAAEVDFYIAINKEA</sequence>
<evidence type="ECO:0000259" key="1">
    <source>
        <dbReference type="SMART" id="SM00871"/>
    </source>
</evidence>
<dbReference type="PROSITE" id="PS52050">
    <property type="entry name" value="WYL"/>
    <property type="match status" value="1"/>
</dbReference>
<evidence type="ECO:0000313" key="2">
    <source>
        <dbReference type="EMBL" id="MBB4119129.1"/>
    </source>
</evidence>
<keyword evidence="3" id="KW-1185">Reference proteome</keyword>
<reference evidence="2 3" key="1">
    <citation type="submission" date="2020-08" db="EMBL/GenBank/DDBJ databases">
        <title>Genomic Encyclopedia of Type Strains, Phase IV (KMG-IV): sequencing the most valuable type-strain genomes for metagenomic binning, comparative biology and taxonomic classification.</title>
        <authorList>
            <person name="Goeker M."/>
        </authorList>
    </citation>
    <scope>NUCLEOTIDE SEQUENCE [LARGE SCALE GENOMIC DNA]</scope>
    <source>
        <strain evidence="2 3">DSM 29568</strain>
    </source>
</reference>
<dbReference type="Gene3D" id="3.20.80.10">
    <property type="entry name" value="Regulatory factor, effector binding domain"/>
    <property type="match status" value="1"/>
</dbReference>
<accession>A0A840EL82</accession>
<dbReference type="InterPro" id="IPR011256">
    <property type="entry name" value="Reg_factor_effector_dom_sf"/>
</dbReference>
<dbReference type="PANTHER" id="PTHR34580:SF1">
    <property type="entry name" value="PROTEIN PAFC"/>
    <property type="match status" value="1"/>
</dbReference>
<dbReference type="Gene3D" id="1.10.10.10">
    <property type="entry name" value="Winged helix-like DNA-binding domain superfamily/Winged helix DNA-binding domain"/>
    <property type="match status" value="1"/>
</dbReference>
<dbReference type="SUPFAM" id="SSF55136">
    <property type="entry name" value="Probable bacterial effector-binding domain"/>
    <property type="match status" value="1"/>
</dbReference>
<dbReference type="InterPro" id="IPR036390">
    <property type="entry name" value="WH_DNA-bd_sf"/>
</dbReference>
<dbReference type="InterPro" id="IPR010499">
    <property type="entry name" value="AraC_E-bd"/>
</dbReference>
<name>A0A840EL82_9FLAO</name>
<dbReference type="SUPFAM" id="SSF46785">
    <property type="entry name" value="Winged helix' DNA-binding domain"/>
    <property type="match status" value="1"/>
</dbReference>
<dbReference type="InterPro" id="IPR026881">
    <property type="entry name" value="WYL_dom"/>
</dbReference>
<dbReference type="Pfam" id="PF08279">
    <property type="entry name" value="HTH_11"/>
    <property type="match status" value="1"/>
</dbReference>
<proteinExistence type="predicted"/>
<organism evidence="2 3">
    <name type="scientific">Mesonia hippocampi</name>
    <dbReference type="NCBI Taxonomy" id="1628250"/>
    <lineage>
        <taxon>Bacteria</taxon>
        <taxon>Pseudomonadati</taxon>
        <taxon>Bacteroidota</taxon>
        <taxon>Flavobacteriia</taxon>
        <taxon>Flavobacteriales</taxon>
        <taxon>Flavobacteriaceae</taxon>
        <taxon>Mesonia</taxon>
    </lineage>
</organism>
<gene>
    <name evidence="2" type="ORF">GGR32_001425</name>
</gene>
<dbReference type="InterPro" id="IPR051534">
    <property type="entry name" value="CBASS_pafABC_assoc_protein"/>
</dbReference>